<dbReference type="KEGG" id="afq:AFA_06370"/>
<evidence type="ECO:0000313" key="3">
    <source>
        <dbReference type="Proteomes" id="UP000214561"/>
    </source>
</evidence>
<evidence type="ECO:0000313" key="2">
    <source>
        <dbReference type="EMBL" id="ASR89095.1"/>
    </source>
</evidence>
<keyword evidence="1" id="KW-0175">Coiled coil</keyword>
<organism evidence="2 3">
    <name type="scientific">Alcaligenes faecalis</name>
    <dbReference type="NCBI Taxonomy" id="511"/>
    <lineage>
        <taxon>Bacteria</taxon>
        <taxon>Pseudomonadati</taxon>
        <taxon>Pseudomonadota</taxon>
        <taxon>Betaproteobacteria</taxon>
        <taxon>Burkholderiales</taxon>
        <taxon>Alcaligenaceae</taxon>
        <taxon>Alcaligenes</taxon>
    </lineage>
</organism>
<name>A0AB33CUC2_ALCFA</name>
<proteinExistence type="predicted"/>
<accession>A0AB33CUC2</accession>
<protein>
    <submittedName>
        <fullName evidence="2">Uncharacterized protein</fullName>
    </submittedName>
</protein>
<evidence type="ECO:0000256" key="1">
    <source>
        <dbReference type="SAM" id="Coils"/>
    </source>
</evidence>
<sequence length="87" mass="9627">MSDEIEKRLAALEQKAVNHEKRLDSHGQRLRRVEGRVNAQLVAHIQTDVASGMKSKDVALKHGVKPLFVSYVAPRSQFAPGAKPTVQ</sequence>
<dbReference type="AlphaFoldDB" id="A0AB33CUC2"/>
<dbReference type="Gene3D" id="1.20.5.110">
    <property type="match status" value="1"/>
</dbReference>
<gene>
    <name evidence="2" type="ORF">AFA_06370</name>
</gene>
<reference evidence="2 3" key="1">
    <citation type="submission" date="2017-05" db="EMBL/GenBank/DDBJ databases">
        <authorList>
            <person name="Qiu J.G."/>
            <person name="He J."/>
        </authorList>
    </citation>
    <scope>NUCLEOTIDE SEQUENCE [LARGE SCALE GENOMIC DNA]</scope>
    <source>
        <strain evidence="2 3">JQ135</strain>
    </source>
</reference>
<dbReference type="RefSeq" id="WP_094196197.1">
    <property type="nucleotide sequence ID" value="NZ_CP021641.1"/>
</dbReference>
<dbReference type="EMBL" id="CP021641">
    <property type="protein sequence ID" value="ASR89095.1"/>
    <property type="molecule type" value="Genomic_DNA"/>
</dbReference>
<feature type="coiled-coil region" evidence="1">
    <location>
        <begin position="2"/>
        <end position="29"/>
    </location>
</feature>
<dbReference type="Proteomes" id="UP000214561">
    <property type="component" value="Chromosome"/>
</dbReference>